<sequence>MSAGCLTHRDIANQDRRREELANLRLQRPLSEAELREEEQLENRLAMRVWRAQQRETEARLKEAA</sequence>
<protein>
    <submittedName>
        <fullName evidence="1">Uncharacterized protein</fullName>
    </submittedName>
</protein>
<reference evidence="1" key="1">
    <citation type="submission" date="2015-02" db="EMBL/GenBank/DDBJ databases">
        <authorList>
            <person name="Chooi Y.-H."/>
        </authorList>
    </citation>
    <scope>NUCLEOTIDE SEQUENCE [LARGE SCALE GENOMIC DNA]</scope>
    <source>
        <strain evidence="1">LAMA 915</strain>
    </source>
</reference>
<gene>
    <name evidence="1" type="ORF">J121_424</name>
</gene>
<dbReference type="PATRIC" id="fig|1306953.7.peg.429"/>
<dbReference type="STRING" id="1306953.J121_424"/>
<dbReference type="Proteomes" id="UP000037446">
    <property type="component" value="Unassembled WGS sequence"/>
</dbReference>
<evidence type="ECO:0000313" key="2">
    <source>
        <dbReference type="Proteomes" id="UP000037446"/>
    </source>
</evidence>
<proteinExistence type="predicted"/>
<comment type="caution">
    <text evidence="1">The sequence shown here is derived from an EMBL/GenBank/DDBJ whole genome shotgun (WGS) entry which is preliminary data.</text>
</comment>
<name>A0A0L1KEZ3_9SPHN</name>
<organism evidence="1 2">
    <name type="scientific">Qipengyuania citrea LAMA 915</name>
    <dbReference type="NCBI Taxonomy" id="1306953"/>
    <lineage>
        <taxon>Bacteria</taxon>
        <taxon>Pseudomonadati</taxon>
        <taxon>Pseudomonadota</taxon>
        <taxon>Alphaproteobacteria</taxon>
        <taxon>Sphingomonadales</taxon>
        <taxon>Erythrobacteraceae</taxon>
        <taxon>Qipengyuania</taxon>
    </lineage>
</organism>
<evidence type="ECO:0000313" key="1">
    <source>
        <dbReference type="EMBL" id="KNH02640.1"/>
    </source>
</evidence>
<accession>A0A0L1KEZ3</accession>
<dbReference type="EMBL" id="JYNE01000022">
    <property type="protein sequence ID" value="KNH02640.1"/>
    <property type="molecule type" value="Genomic_DNA"/>
</dbReference>
<dbReference type="RefSeq" id="WP_050600056.1">
    <property type="nucleotide sequence ID" value="NZ_JYNE01000022.1"/>
</dbReference>
<dbReference type="AlphaFoldDB" id="A0A0L1KEZ3"/>